<dbReference type="Pfam" id="PF00144">
    <property type="entry name" value="Beta-lactamase"/>
    <property type="match status" value="1"/>
</dbReference>
<accession>A0ABD5QWF3</accession>
<dbReference type="Proteomes" id="UP001596145">
    <property type="component" value="Unassembled WGS sequence"/>
</dbReference>
<feature type="region of interest" description="Disordered" evidence="1">
    <location>
        <begin position="99"/>
        <end position="124"/>
    </location>
</feature>
<proteinExistence type="predicted"/>
<dbReference type="PANTHER" id="PTHR46825">
    <property type="entry name" value="D-ALANYL-D-ALANINE-CARBOXYPEPTIDASE/ENDOPEPTIDASE AMPH"/>
    <property type="match status" value="1"/>
</dbReference>
<dbReference type="InterPro" id="IPR001466">
    <property type="entry name" value="Beta-lactam-related"/>
</dbReference>
<dbReference type="AlphaFoldDB" id="A0ABD5QWF3"/>
<comment type="caution">
    <text evidence="3">The sequence shown here is derived from an EMBL/GenBank/DDBJ whole genome shotgun (WGS) entry which is preliminary data.</text>
</comment>
<dbReference type="EC" id="3.-.-.-" evidence="3"/>
<keyword evidence="3" id="KW-0378">Hydrolase</keyword>
<evidence type="ECO:0000313" key="3">
    <source>
        <dbReference type="EMBL" id="MFC5136385.1"/>
    </source>
</evidence>
<feature type="region of interest" description="Disordered" evidence="1">
    <location>
        <begin position="45"/>
        <end position="79"/>
    </location>
</feature>
<reference evidence="3 4" key="1">
    <citation type="journal article" date="2019" name="Int. J. Syst. Evol. Microbiol.">
        <title>The Global Catalogue of Microorganisms (GCM) 10K type strain sequencing project: providing services to taxonomists for standard genome sequencing and annotation.</title>
        <authorList>
            <consortium name="The Broad Institute Genomics Platform"/>
            <consortium name="The Broad Institute Genome Sequencing Center for Infectious Disease"/>
            <person name="Wu L."/>
            <person name="Ma J."/>
        </authorList>
    </citation>
    <scope>NUCLEOTIDE SEQUENCE [LARGE SCALE GENOMIC DNA]</scope>
    <source>
        <strain evidence="3 4">CGMCC 1.16026</strain>
    </source>
</reference>
<dbReference type="GO" id="GO:0016787">
    <property type="term" value="F:hydrolase activity"/>
    <property type="evidence" value="ECO:0007669"/>
    <property type="project" value="UniProtKB-KW"/>
</dbReference>
<gene>
    <name evidence="3" type="ORF">ACFPJA_16880</name>
</gene>
<name>A0ABD5QWF3_9EURY</name>
<dbReference type="SUPFAM" id="SSF56601">
    <property type="entry name" value="beta-lactamase/transpeptidase-like"/>
    <property type="match status" value="1"/>
</dbReference>
<evidence type="ECO:0000259" key="2">
    <source>
        <dbReference type="Pfam" id="PF00144"/>
    </source>
</evidence>
<dbReference type="EMBL" id="JBHSKV010000024">
    <property type="protein sequence ID" value="MFC5136385.1"/>
    <property type="molecule type" value="Genomic_DNA"/>
</dbReference>
<feature type="domain" description="Beta-lactamase-related" evidence="2">
    <location>
        <begin position="130"/>
        <end position="323"/>
    </location>
</feature>
<protein>
    <submittedName>
        <fullName evidence="3">Serine hydrolase domain-containing protein</fullName>
        <ecNumber evidence="3">3.-.-.-</ecNumber>
    </submittedName>
</protein>
<dbReference type="PANTHER" id="PTHR46825:SF9">
    <property type="entry name" value="BETA-LACTAMASE-RELATED DOMAIN-CONTAINING PROTEIN"/>
    <property type="match status" value="1"/>
</dbReference>
<sequence length="399" mass="43321">MISHIDVQRLYHSSKPSIAVLLTTHCQGSTLYLYAHKRRSFDRAASSTGQVPVKRDRPMSRSQTATDTIAGHDQPTTHSRRTVLRGLAATGSAAFALQRGAGSASAAEPSQQGRPNGPLSDPESFETFLDGVMNAQLEAHDIPGATVAVVDGDSTFTKGYGVRDVRTDAPVEAGDTLFRIGSTSKLFAWTAVMQRVEAGRLDLETDVNDYLDGVTIPDTYDQPITLDHLATHTAGFEERARGTFVLNEADLRPLSTMLQNERPARVRPPGEFTAYSNYGAALAGHIAAATADSSFGEYVEGDIFEPLGMDQSTFDQPVPDAIDGTLSKDSTIRLYWGDISTLMTTRESSSEDQTDDALVTEYGMSRPLVLQWTVVSISNPPGCPGRRRGGLRRTRRRPL</sequence>
<dbReference type="InterPro" id="IPR012338">
    <property type="entry name" value="Beta-lactam/transpept-like"/>
</dbReference>
<evidence type="ECO:0000313" key="4">
    <source>
        <dbReference type="Proteomes" id="UP001596145"/>
    </source>
</evidence>
<dbReference type="InterPro" id="IPR050491">
    <property type="entry name" value="AmpC-like"/>
</dbReference>
<dbReference type="Gene3D" id="3.40.710.10">
    <property type="entry name" value="DD-peptidase/beta-lactamase superfamily"/>
    <property type="match status" value="1"/>
</dbReference>
<keyword evidence="4" id="KW-1185">Reference proteome</keyword>
<organism evidence="3 4">
    <name type="scientific">Halorubrum glutamatedens</name>
    <dbReference type="NCBI Taxonomy" id="2707018"/>
    <lineage>
        <taxon>Archaea</taxon>
        <taxon>Methanobacteriati</taxon>
        <taxon>Methanobacteriota</taxon>
        <taxon>Stenosarchaea group</taxon>
        <taxon>Halobacteria</taxon>
        <taxon>Halobacteriales</taxon>
        <taxon>Haloferacaceae</taxon>
        <taxon>Halorubrum</taxon>
    </lineage>
</organism>
<evidence type="ECO:0000256" key="1">
    <source>
        <dbReference type="SAM" id="MobiDB-lite"/>
    </source>
</evidence>